<accession>A0A336MD68</accession>
<dbReference type="GO" id="GO:0061513">
    <property type="term" value="F:glucose 6-phosphate:phosphate antiporter activity"/>
    <property type="evidence" value="ECO:0007669"/>
    <property type="project" value="InterPro"/>
</dbReference>
<comment type="subcellular location">
    <subcellularLocation>
        <location evidence="1">Membrane</location>
        <topology evidence="1">Multi-pass membrane protein</topology>
    </subcellularLocation>
</comment>
<feature type="transmembrane region" description="Helical" evidence="8">
    <location>
        <begin position="624"/>
        <end position="643"/>
    </location>
</feature>
<dbReference type="GO" id="GO:0033179">
    <property type="term" value="C:proton-transporting V-type ATPase, V0 domain"/>
    <property type="evidence" value="ECO:0007669"/>
    <property type="project" value="InterPro"/>
</dbReference>
<keyword evidence="5 8" id="KW-1133">Transmembrane helix</keyword>
<comment type="similarity">
    <text evidence="2">Belongs to the V-ATPase 116 kDa subunit family.</text>
</comment>
<feature type="transmembrane region" description="Helical" evidence="8">
    <location>
        <begin position="737"/>
        <end position="758"/>
    </location>
</feature>
<evidence type="ECO:0000256" key="6">
    <source>
        <dbReference type="ARBA" id="ARBA00023065"/>
    </source>
</evidence>
<dbReference type="Pfam" id="PF07690">
    <property type="entry name" value="MFS_1"/>
    <property type="match status" value="2"/>
</dbReference>
<dbReference type="PROSITE" id="PS50850">
    <property type="entry name" value="MFS"/>
    <property type="match status" value="1"/>
</dbReference>
<dbReference type="InterPro" id="IPR011701">
    <property type="entry name" value="MFS"/>
</dbReference>
<dbReference type="PANTHER" id="PTHR11629">
    <property type="entry name" value="VACUOLAR PROTON ATPASES"/>
    <property type="match status" value="1"/>
</dbReference>
<feature type="transmembrane region" description="Helical" evidence="8">
    <location>
        <begin position="1180"/>
        <end position="1202"/>
    </location>
</feature>
<dbReference type="SUPFAM" id="SSF103473">
    <property type="entry name" value="MFS general substrate transporter"/>
    <property type="match status" value="1"/>
</dbReference>
<evidence type="ECO:0000256" key="4">
    <source>
        <dbReference type="ARBA" id="ARBA00022692"/>
    </source>
</evidence>
<feature type="transmembrane region" description="Helical" evidence="8">
    <location>
        <begin position="1156"/>
        <end position="1174"/>
    </location>
</feature>
<feature type="transmembrane region" description="Helical" evidence="8">
    <location>
        <begin position="958"/>
        <end position="982"/>
    </location>
</feature>
<feature type="transmembrane region" description="Helical" evidence="8">
    <location>
        <begin position="1097"/>
        <end position="1117"/>
    </location>
</feature>
<dbReference type="InterPro" id="IPR020846">
    <property type="entry name" value="MFS_dom"/>
</dbReference>
<gene>
    <name evidence="10" type="primary">CSON015279</name>
</gene>
<evidence type="ECO:0000256" key="5">
    <source>
        <dbReference type="ARBA" id="ARBA00022989"/>
    </source>
</evidence>
<dbReference type="GO" id="GO:0007035">
    <property type="term" value="P:vacuolar acidification"/>
    <property type="evidence" value="ECO:0007669"/>
    <property type="project" value="TreeGrafter"/>
</dbReference>
<dbReference type="Gene3D" id="1.20.1250.20">
    <property type="entry name" value="MFS general substrate transporter like domains"/>
    <property type="match status" value="2"/>
</dbReference>
<evidence type="ECO:0000259" key="9">
    <source>
        <dbReference type="PROSITE" id="PS50850"/>
    </source>
</evidence>
<dbReference type="EMBL" id="UFQT01000957">
    <property type="protein sequence ID" value="SSX28176.1"/>
    <property type="molecule type" value="Genomic_DNA"/>
</dbReference>
<feature type="transmembrane region" description="Helical" evidence="8">
    <location>
        <begin position="924"/>
        <end position="946"/>
    </location>
</feature>
<feature type="transmembrane region" description="Helical" evidence="8">
    <location>
        <begin position="796"/>
        <end position="817"/>
    </location>
</feature>
<feature type="transmembrane region" description="Helical" evidence="8">
    <location>
        <begin position="864"/>
        <end position="888"/>
    </location>
</feature>
<organism evidence="10">
    <name type="scientific">Culicoides sonorensis</name>
    <name type="common">Biting midge</name>
    <dbReference type="NCBI Taxonomy" id="179676"/>
    <lineage>
        <taxon>Eukaryota</taxon>
        <taxon>Metazoa</taxon>
        <taxon>Ecdysozoa</taxon>
        <taxon>Arthropoda</taxon>
        <taxon>Hexapoda</taxon>
        <taxon>Insecta</taxon>
        <taxon>Pterygota</taxon>
        <taxon>Neoptera</taxon>
        <taxon>Endopterygota</taxon>
        <taxon>Diptera</taxon>
        <taxon>Nematocera</taxon>
        <taxon>Chironomoidea</taxon>
        <taxon>Ceratopogonidae</taxon>
        <taxon>Ceratopogoninae</taxon>
        <taxon>Culicoides</taxon>
        <taxon>Monoculicoides</taxon>
    </lineage>
</organism>
<feature type="transmembrane region" description="Helical" evidence="8">
    <location>
        <begin position="393"/>
        <end position="417"/>
    </location>
</feature>
<name>A0A336MD68_CULSO</name>
<reference evidence="10" key="1">
    <citation type="submission" date="2018-07" db="EMBL/GenBank/DDBJ databases">
        <authorList>
            <person name="Quirk P.G."/>
            <person name="Krulwich T.A."/>
        </authorList>
    </citation>
    <scope>NUCLEOTIDE SEQUENCE</scope>
</reference>
<evidence type="ECO:0000256" key="1">
    <source>
        <dbReference type="ARBA" id="ARBA00004141"/>
    </source>
</evidence>
<dbReference type="GO" id="GO:0046961">
    <property type="term" value="F:proton-transporting ATPase activity, rotational mechanism"/>
    <property type="evidence" value="ECO:0007669"/>
    <property type="project" value="InterPro"/>
</dbReference>
<keyword evidence="4 8" id="KW-0812">Transmembrane</keyword>
<evidence type="ECO:0000256" key="2">
    <source>
        <dbReference type="ARBA" id="ARBA00009904"/>
    </source>
</evidence>
<dbReference type="VEuPathDB" id="VectorBase:CSON015279"/>
<feature type="transmembrane region" description="Helical" evidence="8">
    <location>
        <begin position="895"/>
        <end position="912"/>
    </location>
</feature>
<dbReference type="InterPro" id="IPR002490">
    <property type="entry name" value="V-ATPase_116kDa_su"/>
</dbReference>
<dbReference type="InterPro" id="IPR036259">
    <property type="entry name" value="MFS_trans_sf"/>
</dbReference>
<dbReference type="PANTHER" id="PTHR11629:SF61">
    <property type="entry name" value="V-TYPE PROTON ATPASE SUBUNIT A"/>
    <property type="match status" value="1"/>
</dbReference>
<keyword evidence="3" id="KW-0813">Transport</keyword>
<keyword evidence="6" id="KW-0406">Ion transport</keyword>
<dbReference type="GO" id="GO:0016471">
    <property type="term" value="C:vacuolar proton-transporting V-type ATPase complex"/>
    <property type="evidence" value="ECO:0007669"/>
    <property type="project" value="TreeGrafter"/>
</dbReference>
<evidence type="ECO:0000256" key="8">
    <source>
        <dbReference type="SAM" id="Phobius"/>
    </source>
</evidence>
<feature type="domain" description="Major facilitator superfamily (MFS) profile" evidence="9">
    <location>
        <begin position="806"/>
        <end position="1280"/>
    </location>
</feature>
<feature type="transmembrane region" description="Helical" evidence="8">
    <location>
        <begin position="559"/>
        <end position="579"/>
    </location>
</feature>
<sequence length="1291" mass="145508">MSLYQIIFQIEYTYDYIATLGDAGCVKFREKPLDDFPVNPNQKKYYGEILYCNEIEKRIFVIEEALKSNKIPLLDLIPEEQIEVPTMKEMSDINNISKKVMQEIEKVQATQRILKQKLFDAQQLREVLIRIGRYNQKTDSDAALAHAKNKIDSENLQVNVRLIVGLLNTDKIHVFERILWRLTHGLVVYFTEQVKAAFEDPITGDPIFKTFFIIFVQGNELFNKVKKLCHGYNAKIYEKPGTEKQCDELFRKTCSEIVDTKMVMRKSNELHLRTLNSVAKNLFSYRVQVLKAKSIFMTMNLLTADPSGASMIGEMWIPDYEIKRVRRMLAVVSNEVEAVFGPIFKEMPIDEEAPTHFKTNKFLEGFQALVEAYGIPNYKEANPSICTIVTFPFLFAVMFGDIGHGLIMALFGLWMVVKEIPLLKAGSRNEIWNIMFGGRYIILLCGLFSIYTGFIYNDIFSKSINIFGSAWKVIYDFNTVRFKEVLQLDPNSCSFPDGPYLFGIDPVWQLANPNKIIFQNAFKMKISIIFGVVHMLFGIILSCVNHIYFKNQLAIFTEFIPQIIFFSCIFLYLVALMFYKWIKYSPAEAACAPSLLITFINMVMFKKTEALPNCDPFLFPYQRIVQMILVAIALLCVPWMLLIKPFYIHMQRKKLNQLENVSHVATEEEEEEPISEIFIHQAIHTIEFVLGSVSHTASYLRLWALSLAHSQLAEVLWRMVLNIGIVAPGYFGGIQLWLIFCVWAVGTVAILVVMEGLSAKIVVVFGSMSHPNLPIGCKVLSWLHSKCCPRLQVNRVVLYKISILGLTYASYLCYHMTRKTLSVVKSVLHRNCSDLPIPHGVHVMAPPDETWCDYPPFDQPDASALLGTLDSAFLFSYGIAMFFSGFVAERVSLRYFLTLGMLFSGIFCYLFGMAKVYDIHSLTYFVIVQALAGIFQTTGWPGVVTLVGRWFGKSKRGLIFGIWNSHTSIGNIMGSVIAGYYVEKDWSMSFIVPGFIMGVVGFIIFLFIVEHPSIAGISMDANTGTRRPSSESVGVSIHDDTEALIPEQDVSVRITNDRAPVNERSPILGRNRRTESDHAAIGFVGALKIPGVVEFSFCLFFSKLVSYTFLFWLPLYIQSSTQNSPQFSANLSTIFDFGGIVGAILAGVISDYSGMSAVTCTSMLFVTAPLLFIYEKFGTQSILMNIFLLFLCGIFVNGPYALITTSVSAELGTHSSLHGNAKALATVTAIIDGTGSFGAAVGPLLAGLVSSAGWDNVFYMLIMSDIIALLLLLRLVKKEIDHARRRNARIE</sequence>
<proteinExistence type="inferred from homology"/>
<dbReference type="InterPro" id="IPR044740">
    <property type="entry name" value="SLC37A1_2"/>
</dbReference>
<evidence type="ECO:0000256" key="7">
    <source>
        <dbReference type="ARBA" id="ARBA00023136"/>
    </source>
</evidence>
<feature type="transmembrane region" description="Helical" evidence="8">
    <location>
        <begin position="437"/>
        <end position="456"/>
    </location>
</feature>
<feature type="transmembrane region" description="Helical" evidence="8">
    <location>
        <begin position="526"/>
        <end position="547"/>
    </location>
</feature>
<keyword evidence="7 8" id="KW-0472">Membrane</keyword>
<evidence type="ECO:0000313" key="10">
    <source>
        <dbReference type="EMBL" id="SSX28176.1"/>
    </source>
</evidence>
<dbReference type="CDD" id="cd17344">
    <property type="entry name" value="MFS_SLC37A1_2"/>
    <property type="match status" value="1"/>
</dbReference>
<dbReference type="Pfam" id="PF01496">
    <property type="entry name" value="V_ATPase_I"/>
    <property type="match status" value="1"/>
</dbReference>
<dbReference type="GO" id="GO:0005886">
    <property type="term" value="C:plasma membrane"/>
    <property type="evidence" value="ECO:0007669"/>
    <property type="project" value="TreeGrafter"/>
</dbReference>
<dbReference type="GO" id="GO:0051117">
    <property type="term" value="F:ATPase binding"/>
    <property type="evidence" value="ECO:0007669"/>
    <property type="project" value="TreeGrafter"/>
</dbReference>
<protein>
    <submittedName>
        <fullName evidence="10">CSON015279 protein</fullName>
    </submittedName>
</protein>
<feature type="transmembrane region" description="Helical" evidence="8">
    <location>
        <begin position="1257"/>
        <end position="1276"/>
    </location>
</feature>
<evidence type="ECO:0000256" key="3">
    <source>
        <dbReference type="ARBA" id="ARBA00022448"/>
    </source>
</evidence>
<feature type="transmembrane region" description="Helical" evidence="8">
    <location>
        <begin position="988"/>
        <end position="1009"/>
    </location>
</feature>